<dbReference type="InterPro" id="IPR050707">
    <property type="entry name" value="HTH_MetabolicPath_Reg"/>
</dbReference>
<dbReference type="SUPFAM" id="SSF55781">
    <property type="entry name" value="GAF domain-like"/>
    <property type="match status" value="1"/>
</dbReference>
<dbReference type="SMART" id="SM00346">
    <property type="entry name" value="HTH_ICLR"/>
    <property type="match status" value="1"/>
</dbReference>
<protein>
    <submittedName>
        <fullName evidence="6">Transcriptional regulator KdgR</fullName>
    </submittedName>
</protein>
<dbReference type="PANTHER" id="PTHR30136">
    <property type="entry name" value="HELIX-TURN-HELIX TRANSCRIPTIONAL REGULATOR, ICLR FAMILY"/>
    <property type="match status" value="1"/>
</dbReference>
<sequence length="261" mass="29039">MAANPKLRKISDEKQISAAVRTMAVLEALSEGGFYTFDALVEKVGLAKPTLFRFLKTLKALGYIIQHEDSRYSLSLKMLTVGSKALGAMDLHDASRPVIKRLARYFQETVHLAILMDARVVYIQKVESVHTIRMYSTIGKQAPLYCTSLGKALLAWQSDRDQIVKKLDLVPYTRNTIVTRKALIAELDAIKERGYSTDNEEHEPDIRCIGAPVFDYSGSVIAALSVAWPVYRHKPEDETKNAAIVMAAAGEISKLMGYEAT</sequence>
<keyword evidence="3" id="KW-0804">Transcription</keyword>
<dbReference type="AlphaFoldDB" id="A0A644TN88"/>
<dbReference type="InterPro" id="IPR005471">
    <property type="entry name" value="Tscrpt_reg_IclR_N"/>
</dbReference>
<feature type="domain" description="HTH iclR-type" evidence="4">
    <location>
        <begin position="16"/>
        <end position="76"/>
    </location>
</feature>
<name>A0A644TN88_9ZZZZ</name>
<dbReference type="InterPro" id="IPR029016">
    <property type="entry name" value="GAF-like_dom_sf"/>
</dbReference>
<dbReference type="PANTHER" id="PTHR30136:SF7">
    <property type="entry name" value="HTH-TYPE TRANSCRIPTIONAL REGULATOR KDGR-RELATED"/>
    <property type="match status" value="1"/>
</dbReference>
<dbReference type="Gene3D" id="3.30.450.40">
    <property type="match status" value="1"/>
</dbReference>
<dbReference type="SUPFAM" id="SSF46785">
    <property type="entry name" value="Winged helix' DNA-binding domain"/>
    <property type="match status" value="1"/>
</dbReference>
<dbReference type="PROSITE" id="PS51077">
    <property type="entry name" value="HTH_ICLR"/>
    <property type="match status" value="1"/>
</dbReference>
<evidence type="ECO:0000259" key="4">
    <source>
        <dbReference type="PROSITE" id="PS51077"/>
    </source>
</evidence>
<dbReference type="PROSITE" id="PS51078">
    <property type="entry name" value="ICLR_ED"/>
    <property type="match status" value="1"/>
</dbReference>
<evidence type="ECO:0000256" key="3">
    <source>
        <dbReference type="ARBA" id="ARBA00023163"/>
    </source>
</evidence>
<keyword evidence="1" id="KW-0805">Transcription regulation</keyword>
<feature type="domain" description="IclR-ED" evidence="5">
    <location>
        <begin position="77"/>
        <end position="258"/>
    </location>
</feature>
<dbReference type="InterPro" id="IPR014757">
    <property type="entry name" value="Tscrpt_reg_IclR_C"/>
</dbReference>
<dbReference type="GO" id="GO:0045892">
    <property type="term" value="P:negative regulation of DNA-templated transcription"/>
    <property type="evidence" value="ECO:0007669"/>
    <property type="project" value="TreeGrafter"/>
</dbReference>
<dbReference type="Pfam" id="PF01614">
    <property type="entry name" value="IclR_C"/>
    <property type="match status" value="1"/>
</dbReference>
<dbReference type="EMBL" id="VSSQ01000038">
    <property type="protein sequence ID" value="MPL67802.1"/>
    <property type="molecule type" value="Genomic_DNA"/>
</dbReference>
<dbReference type="InterPro" id="IPR036390">
    <property type="entry name" value="WH_DNA-bd_sf"/>
</dbReference>
<evidence type="ECO:0000259" key="5">
    <source>
        <dbReference type="PROSITE" id="PS51078"/>
    </source>
</evidence>
<dbReference type="Pfam" id="PF09339">
    <property type="entry name" value="HTH_IclR"/>
    <property type="match status" value="1"/>
</dbReference>
<evidence type="ECO:0000256" key="2">
    <source>
        <dbReference type="ARBA" id="ARBA00023125"/>
    </source>
</evidence>
<dbReference type="Gene3D" id="1.10.10.10">
    <property type="entry name" value="Winged helix-like DNA-binding domain superfamily/Winged helix DNA-binding domain"/>
    <property type="match status" value="1"/>
</dbReference>
<dbReference type="InterPro" id="IPR036388">
    <property type="entry name" value="WH-like_DNA-bd_sf"/>
</dbReference>
<gene>
    <name evidence="6" type="primary">kdgR_3</name>
    <name evidence="6" type="ORF">SDC9_13505</name>
</gene>
<dbReference type="GO" id="GO:0003700">
    <property type="term" value="F:DNA-binding transcription factor activity"/>
    <property type="evidence" value="ECO:0007669"/>
    <property type="project" value="TreeGrafter"/>
</dbReference>
<comment type="caution">
    <text evidence="6">The sequence shown here is derived from an EMBL/GenBank/DDBJ whole genome shotgun (WGS) entry which is preliminary data.</text>
</comment>
<evidence type="ECO:0000256" key="1">
    <source>
        <dbReference type="ARBA" id="ARBA00023015"/>
    </source>
</evidence>
<proteinExistence type="predicted"/>
<accession>A0A644TN88</accession>
<keyword evidence="2" id="KW-0238">DNA-binding</keyword>
<reference evidence="6" key="1">
    <citation type="submission" date="2019-08" db="EMBL/GenBank/DDBJ databases">
        <authorList>
            <person name="Kucharzyk K."/>
            <person name="Murdoch R.W."/>
            <person name="Higgins S."/>
            <person name="Loffler F."/>
        </authorList>
    </citation>
    <scope>NUCLEOTIDE SEQUENCE</scope>
</reference>
<evidence type="ECO:0000313" key="6">
    <source>
        <dbReference type="EMBL" id="MPL67802.1"/>
    </source>
</evidence>
<dbReference type="GO" id="GO:0003677">
    <property type="term" value="F:DNA binding"/>
    <property type="evidence" value="ECO:0007669"/>
    <property type="project" value="UniProtKB-KW"/>
</dbReference>
<organism evidence="6">
    <name type="scientific">bioreactor metagenome</name>
    <dbReference type="NCBI Taxonomy" id="1076179"/>
    <lineage>
        <taxon>unclassified sequences</taxon>
        <taxon>metagenomes</taxon>
        <taxon>ecological metagenomes</taxon>
    </lineage>
</organism>